<accession>A0ABN9XID1</accession>
<gene>
    <name evidence="2" type="ORF">PCOR1329_LOCUS77014</name>
</gene>
<reference evidence="2" key="1">
    <citation type="submission" date="2023-10" db="EMBL/GenBank/DDBJ databases">
        <authorList>
            <person name="Chen Y."/>
            <person name="Shah S."/>
            <person name="Dougan E. K."/>
            <person name="Thang M."/>
            <person name="Chan C."/>
        </authorList>
    </citation>
    <scope>NUCLEOTIDE SEQUENCE [LARGE SCALE GENOMIC DNA]</scope>
</reference>
<name>A0ABN9XID1_9DINO</name>
<keyword evidence="3" id="KW-1185">Reference proteome</keyword>
<feature type="region of interest" description="Disordered" evidence="1">
    <location>
        <begin position="123"/>
        <end position="155"/>
    </location>
</feature>
<feature type="compositionally biased region" description="Low complexity" evidence="1">
    <location>
        <begin position="123"/>
        <end position="146"/>
    </location>
</feature>
<organism evidence="2 3">
    <name type="scientific">Prorocentrum cordatum</name>
    <dbReference type="NCBI Taxonomy" id="2364126"/>
    <lineage>
        <taxon>Eukaryota</taxon>
        <taxon>Sar</taxon>
        <taxon>Alveolata</taxon>
        <taxon>Dinophyceae</taxon>
        <taxon>Prorocentrales</taxon>
        <taxon>Prorocentraceae</taxon>
        <taxon>Prorocentrum</taxon>
    </lineage>
</organism>
<dbReference type="EMBL" id="CAUYUJ010020618">
    <property type="protein sequence ID" value="CAK0899520.1"/>
    <property type="molecule type" value="Genomic_DNA"/>
</dbReference>
<dbReference type="Proteomes" id="UP001189429">
    <property type="component" value="Unassembled WGS sequence"/>
</dbReference>
<comment type="caution">
    <text evidence="2">The sequence shown here is derived from an EMBL/GenBank/DDBJ whole genome shotgun (WGS) entry which is preliminary data.</text>
</comment>
<evidence type="ECO:0000256" key="1">
    <source>
        <dbReference type="SAM" id="MobiDB-lite"/>
    </source>
</evidence>
<protein>
    <submittedName>
        <fullName evidence="2">Uncharacterized protein</fullName>
    </submittedName>
</protein>
<feature type="region of interest" description="Disordered" evidence="1">
    <location>
        <begin position="1"/>
        <end position="25"/>
    </location>
</feature>
<evidence type="ECO:0000313" key="3">
    <source>
        <dbReference type="Proteomes" id="UP001189429"/>
    </source>
</evidence>
<proteinExistence type="predicted"/>
<sequence length="178" mass="19290">MDLAANLSEDWQSSSKQPLPAPNPSRLVKRALPAFRTTVSCSWFCGSHDLLPDMRRPDCFRTAPLEVPTLSPGPVLHPESLFDGPEARRGPPEAENWQQPRVWATESWHSGQARAAPARAASAVAAPAPRATAPPGRARAAAMGAPDARRAGGRQRRPITSNALRQARVVSLQLCMYE</sequence>
<evidence type="ECO:0000313" key="2">
    <source>
        <dbReference type="EMBL" id="CAK0899520.1"/>
    </source>
</evidence>